<feature type="domain" description="Type II methyltransferase M.TaqI-like" evidence="1">
    <location>
        <begin position="82"/>
        <end position="123"/>
    </location>
</feature>
<reference evidence="3" key="2">
    <citation type="submission" date="2015-05" db="EMBL/GenBank/DDBJ databases">
        <title>Complete genome sequence of Corynebacterium uterequi DSM 45634, isolated from the uterus of a maiden mare.</title>
        <authorList>
            <person name="Ruckert C."/>
            <person name="Albersmeier A."/>
            <person name="Winkler A."/>
            <person name="Tauch A."/>
        </authorList>
    </citation>
    <scope>NUCLEOTIDE SEQUENCE [LARGE SCALE GENOMIC DNA]</scope>
    <source>
        <strain evidence="3">DSM 45634</strain>
    </source>
</reference>
<organism evidence="2 3">
    <name type="scientific">Corynebacterium uterequi</name>
    <dbReference type="NCBI Taxonomy" id="1072256"/>
    <lineage>
        <taxon>Bacteria</taxon>
        <taxon>Bacillati</taxon>
        <taxon>Actinomycetota</taxon>
        <taxon>Actinomycetes</taxon>
        <taxon>Mycobacteriales</taxon>
        <taxon>Corynebacteriaceae</taxon>
        <taxon>Corynebacterium</taxon>
    </lineage>
</organism>
<dbReference type="Pfam" id="PF07669">
    <property type="entry name" value="Eco57I"/>
    <property type="match status" value="1"/>
</dbReference>
<evidence type="ECO:0000313" key="3">
    <source>
        <dbReference type="Proteomes" id="UP000035548"/>
    </source>
</evidence>
<evidence type="ECO:0000313" key="2">
    <source>
        <dbReference type="EMBL" id="AKK12015.1"/>
    </source>
</evidence>
<dbReference type="REBASE" id="113869">
    <property type="entry name" value="Cut45634ORF10230P"/>
</dbReference>
<dbReference type="Proteomes" id="UP000035548">
    <property type="component" value="Chromosome"/>
</dbReference>
<evidence type="ECO:0000259" key="1">
    <source>
        <dbReference type="Pfam" id="PF07669"/>
    </source>
</evidence>
<proteinExistence type="predicted"/>
<name>A0A0G3HGV9_9CORY</name>
<dbReference type="GO" id="GO:0006304">
    <property type="term" value="P:DNA modification"/>
    <property type="evidence" value="ECO:0007669"/>
    <property type="project" value="InterPro"/>
</dbReference>
<dbReference type="InterPro" id="IPR011639">
    <property type="entry name" value="MethylTrfase_TaqI-like_dom"/>
</dbReference>
<reference evidence="2 3" key="1">
    <citation type="journal article" date="2015" name="Genome Announc.">
        <title>Virulence Factor Genes Detected in the Complete Genome Sequence of Corynebacterium uterequi DSM 45634, Isolated from the Uterus of a Maiden Mare.</title>
        <authorList>
            <person name="Ruckert C."/>
            <person name="Kriete M."/>
            <person name="Jaenicke S."/>
            <person name="Winkler A."/>
            <person name="Tauch A."/>
        </authorList>
    </citation>
    <scope>NUCLEOTIDE SEQUENCE [LARGE SCALE GENOMIC DNA]</scope>
    <source>
        <strain evidence="2 3">DSM 45634</strain>
    </source>
</reference>
<sequence length="702" mass="79691">MDAWNALWFWPLTEVDQLPDKTEWLATLRDALGTSIKASRNADQLAIGHDLQWDELTALEQMEFTALPYDELIDAHPWLTVARQVAADQAFFHWDLDFATVMAKGGFDLQVGNPPWVRPRTDVDALYSEHDPWFSLAHKPTQAEKKQRRQRLADDEAVLATLARGLSDSVVTAEVLNDVSRYPHLEGQQPDLYRGFMERTWANASAHGITSLVHPESHFTEKKAASLRAGAYRRLCRHWQFVNELVLFDVHHLVKYGIHVYGPRTENPSFISATSLYHPKTVLDSLRHDGTGPLPGFKDDDGNWDLRPHRDRIIEVNMDTLTLWHSILEEPGTPVIASRTVYTVNTEAAAVLEKLADAPRVKELGLQFSRGWDESIDKKKGYFDSSWQHPRRWTGVILQGPHLGVSNPMIKQPNPTMKHNQDWSEVDLEAMPPEFIPATAYAPNREEKEHYDEDYGYWKVSEDESVLVSQQYRVAYREMAAVTGFRTLYPALIPPGATHVHTVNSFTTLSPIYLASTGAMTSSLLADFFVRSTGSGHIFNSNVLGLPTVSRNNDAAARLYLRLNCLTEAYAPLWERITGELWTPDTPLRIARDRWHAQNEIDAIVALSLGVTADELCMIYRTQFPVMRRYDTEDLYDAHGRKVPKEVAKLQAKLDPSGELTVAQRTWTHPQSGASYTFDYPFAPLDREADLRACYAHYADCL</sequence>
<keyword evidence="3" id="KW-1185">Reference proteome</keyword>
<dbReference type="STRING" id="1072256.CUTER_10240"/>
<dbReference type="AlphaFoldDB" id="A0A0G3HGV9"/>
<protein>
    <recommendedName>
        <fullName evidence="1">Type II methyltransferase M.TaqI-like domain-containing protein</fullName>
    </recommendedName>
</protein>
<dbReference type="Gene3D" id="3.40.50.150">
    <property type="entry name" value="Vaccinia Virus protein VP39"/>
    <property type="match status" value="1"/>
</dbReference>
<dbReference type="GO" id="GO:0009007">
    <property type="term" value="F:site-specific DNA-methyltransferase (adenine-specific) activity"/>
    <property type="evidence" value="ECO:0007669"/>
    <property type="project" value="UniProtKB-EC"/>
</dbReference>
<gene>
    <name evidence="2" type="ORF">CUTER_10240</name>
</gene>
<dbReference type="EMBL" id="CP011546">
    <property type="protein sequence ID" value="AKK12015.1"/>
    <property type="molecule type" value="Genomic_DNA"/>
</dbReference>
<dbReference type="PATRIC" id="fig|1072256.5.peg.2016"/>
<accession>A0A0G3HGV9</accession>
<dbReference type="KEGG" id="cut:CUTER_10240"/>
<dbReference type="InterPro" id="IPR029063">
    <property type="entry name" value="SAM-dependent_MTases_sf"/>
</dbReference>